<dbReference type="InterPro" id="IPR011042">
    <property type="entry name" value="6-blade_b-propeller_TolB-like"/>
</dbReference>
<evidence type="ECO:0000256" key="1">
    <source>
        <dbReference type="SAM" id="SignalP"/>
    </source>
</evidence>
<keyword evidence="4" id="KW-1185">Reference proteome</keyword>
<dbReference type="RefSeq" id="WP_205212687.1">
    <property type="nucleotide sequence ID" value="NZ_JAFFZP010000001.1"/>
</dbReference>
<dbReference type="SUPFAM" id="SSF50952">
    <property type="entry name" value="Soluble quinoprotein glucose dehydrogenase"/>
    <property type="match status" value="1"/>
</dbReference>
<name>A0ABS2W2E9_9GAMM</name>
<dbReference type="InterPro" id="IPR011041">
    <property type="entry name" value="Quinoprot_gluc/sorb_DH_b-prop"/>
</dbReference>
<accession>A0ABS2W2E9</accession>
<reference evidence="3 4" key="1">
    <citation type="submission" date="2021-02" db="EMBL/GenBank/DDBJ databases">
        <title>A novel species of genus Amphritea isolated from a fishpond in China.</title>
        <authorList>
            <person name="Lu H."/>
        </authorList>
    </citation>
    <scope>NUCLEOTIDE SEQUENCE [LARGE SCALE GENOMIC DNA]</scope>
    <source>
        <strain evidence="3 4">RP18W</strain>
    </source>
</reference>
<dbReference type="PANTHER" id="PTHR33546:SF1">
    <property type="entry name" value="LARGE, MULTIFUNCTIONAL SECRETED PROTEIN"/>
    <property type="match status" value="1"/>
</dbReference>
<comment type="caution">
    <text evidence="3">The sequence shown here is derived from an EMBL/GenBank/DDBJ whole genome shotgun (WGS) entry which is preliminary data.</text>
</comment>
<dbReference type="Gene3D" id="2.120.10.30">
    <property type="entry name" value="TolB, C-terminal domain"/>
    <property type="match status" value="1"/>
</dbReference>
<organism evidence="3 4">
    <name type="scientific">Amphritea pacifica</name>
    <dbReference type="NCBI Taxonomy" id="2811233"/>
    <lineage>
        <taxon>Bacteria</taxon>
        <taxon>Pseudomonadati</taxon>
        <taxon>Pseudomonadota</taxon>
        <taxon>Gammaproteobacteria</taxon>
        <taxon>Oceanospirillales</taxon>
        <taxon>Oceanospirillaceae</taxon>
        <taxon>Amphritea</taxon>
    </lineage>
</organism>
<protein>
    <submittedName>
        <fullName evidence="3">Sorbosone dehydrogenase family protein</fullName>
    </submittedName>
</protein>
<feature type="chain" id="PRO_5045716888" evidence="1">
    <location>
        <begin position="21"/>
        <end position="371"/>
    </location>
</feature>
<dbReference type="EMBL" id="JAFFZP010000001">
    <property type="protein sequence ID" value="MBN0985891.1"/>
    <property type="molecule type" value="Genomic_DNA"/>
</dbReference>
<keyword evidence="1" id="KW-0732">Signal</keyword>
<sequence>MKRINLILAALLSLPQTTLAEPSLASLRLPKGYHITIVAEAANARQMTLGEPGTLFVGSRREGRVYRLKDENRDGIYEQRDVLLQGLNMPTGIAWRDGDLYIAAVDRILKVASADSVRTQAAQVQLITDQLPNISHHGWKYLKFGPDGDLYFNLGAPCNICLSEDPRFASIMKLNLQTGQQAVVAQGVRNSVGFTWHPLTGELWFTDNGRDNLGDDRPDDELNRLTQPGQHFGYPFVHAGNIADPELYQGQPFSDFQPPMLKLGAHVAPLGLTFYTGQQFPDSNNNSLFIAEHGSWNRSSKVGYRVIRVDTSTTPVTYKVFIEGWLQGESAWGRPVDIVTDRDGSLLISDDRAGLIYRVTYRAGYQSSNRD</sequence>
<dbReference type="PANTHER" id="PTHR33546">
    <property type="entry name" value="LARGE, MULTIFUNCTIONAL SECRETED PROTEIN-RELATED"/>
    <property type="match status" value="1"/>
</dbReference>
<dbReference type="Proteomes" id="UP000760472">
    <property type="component" value="Unassembled WGS sequence"/>
</dbReference>
<evidence type="ECO:0000259" key="2">
    <source>
        <dbReference type="Pfam" id="PF22807"/>
    </source>
</evidence>
<gene>
    <name evidence="3" type="ORF">JW498_00750</name>
</gene>
<evidence type="ECO:0000313" key="4">
    <source>
        <dbReference type="Proteomes" id="UP000760472"/>
    </source>
</evidence>
<dbReference type="InterPro" id="IPR054539">
    <property type="entry name" value="Beta-prop_PDH"/>
</dbReference>
<evidence type="ECO:0000313" key="3">
    <source>
        <dbReference type="EMBL" id="MBN0985891.1"/>
    </source>
</evidence>
<feature type="domain" description="Pyrroloquinoline quinone-dependent pyranose dehydrogenase beta-propeller" evidence="2">
    <location>
        <begin position="29"/>
        <end position="360"/>
    </location>
</feature>
<proteinExistence type="predicted"/>
<feature type="signal peptide" evidence="1">
    <location>
        <begin position="1"/>
        <end position="20"/>
    </location>
</feature>
<dbReference type="Pfam" id="PF22807">
    <property type="entry name" value="TrAA12"/>
    <property type="match status" value="1"/>
</dbReference>